<keyword evidence="3 5" id="KW-0238">DNA-binding</keyword>
<dbReference type="InterPro" id="IPR039538">
    <property type="entry name" value="BetI_C"/>
</dbReference>
<dbReference type="Pfam" id="PF00440">
    <property type="entry name" value="TetR_N"/>
    <property type="match status" value="1"/>
</dbReference>
<sequence>MDTLSPIASSGRLDVAGARRGQITAAVRRLVATEGVGAVTIARIAALMGTSRGVVNYHFENKEEILRAALLSAGKDASAATDQIVTESHDLESVIELVVSLASKNSDSDWWHVYTAFLAEATHDEFAKEMIRAIDRSFRAHLAKALGDEPRAALVLAVMKGLALQWLVDDDFQANQALRSARGLFGGWSPT</sequence>
<dbReference type="InterPro" id="IPR009057">
    <property type="entry name" value="Homeodomain-like_sf"/>
</dbReference>
<dbReference type="InterPro" id="IPR001647">
    <property type="entry name" value="HTH_TetR"/>
</dbReference>
<dbReference type="PROSITE" id="PS50977">
    <property type="entry name" value="HTH_TETR_2"/>
    <property type="match status" value="1"/>
</dbReference>
<dbReference type="AlphaFoldDB" id="A0A7X0VAA2"/>
<keyword evidence="1" id="KW-0678">Repressor</keyword>
<dbReference type="Pfam" id="PF13977">
    <property type="entry name" value="TetR_C_6"/>
    <property type="match status" value="1"/>
</dbReference>
<accession>A0A7X0VAA2</accession>
<dbReference type="InterPro" id="IPR050109">
    <property type="entry name" value="HTH-type_TetR-like_transc_reg"/>
</dbReference>
<evidence type="ECO:0000256" key="3">
    <source>
        <dbReference type="ARBA" id="ARBA00023125"/>
    </source>
</evidence>
<dbReference type="GO" id="GO:0000976">
    <property type="term" value="F:transcription cis-regulatory region binding"/>
    <property type="evidence" value="ECO:0007669"/>
    <property type="project" value="TreeGrafter"/>
</dbReference>
<keyword evidence="4" id="KW-0804">Transcription</keyword>
<evidence type="ECO:0000259" key="6">
    <source>
        <dbReference type="PROSITE" id="PS50977"/>
    </source>
</evidence>
<evidence type="ECO:0000256" key="2">
    <source>
        <dbReference type="ARBA" id="ARBA00023015"/>
    </source>
</evidence>
<dbReference type="InterPro" id="IPR036271">
    <property type="entry name" value="Tet_transcr_reg_TetR-rel_C_sf"/>
</dbReference>
<evidence type="ECO:0000256" key="4">
    <source>
        <dbReference type="ARBA" id="ARBA00023163"/>
    </source>
</evidence>
<dbReference type="Gene3D" id="1.10.357.10">
    <property type="entry name" value="Tetracycline Repressor, domain 2"/>
    <property type="match status" value="1"/>
</dbReference>
<evidence type="ECO:0000256" key="5">
    <source>
        <dbReference type="PROSITE-ProRule" id="PRU00335"/>
    </source>
</evidence>
<dbReference type="SUPFAM" id="SSF46689">
    <property type="entry name" value="Homeodomain-like"/>
    <property type="match status" value="1"/>
</dbReference>
<dbReference type="EMBL" id="JACKXE010000001">
    <property type="protein sequence ID" value="MBB6627539.1"/>
    <property type="molecule type" value="Genomic_DNA"/>
</dbReference>
<evidence type="ECO:0000313" key="8">
    <source>
        <dbReference type="Proteomes" id="UP000523955"/>
    </source>
</evidence>
<dbReference type="PRINTS" id="PR00455">
    <property type="entry name" value="HTHTETR"/>
</dbReference>
<dbReference type="SUPFAM" id="SSF48498">
    <property type="entry name" value="Tetracyclin repressor-like, C-terminal domain"/>
    <property type="match status" value="1"/>
</dbReference>
<comment type="caution">
    <text evidence="7">The sequence shown here is derived from an EMBL/GenBank/DDBJ whole genome shotgun (WGS) entry which is preliminary data.</text>
</comment>
<gene>
    <name evidence="7" type="ORF">H5V45_09405</name>
</gene>
<keyword evidence="2" id="KW-0805">Transcription regulation</keyword>
<protein>
    <submittedName>
        <fullName evidence="7">TetR family transcriptional regulator</fullName>
    </submittedName>
</protein>
<evidence type="ECO:0000256" key="1">
    <source>
        <dbReference type="ARBA" id="ARBA00022491"/>
    </source>
</evidence>
<proteinExistence type="predicted"/>
<dbReference type="PANTHER" id="PTHR30055">
    <property type="entry name" value="HTH-TYPE TRANSCRIPTIONAL REGULATOR RUTR"/>
    <property type="match status" value="1"/>
</dbReference>
<dbReference type="RefSeq" id="WP_185252687.1">
    <property type="nucleotide sequence ID" value="NZ_JACKXE010000001.1"/>
</dbReference>
<name>A0A7X0VAA2_9ACTN</name>
<dbReference type="PANTHER" id="PTHR30055:SF234">
    <property type="entry name" value="HTH-TYPE TRANSCRIPTIONAL REGULATOR BETI"/>
    <property type="match status" value="1"/>
</dbReference>
<dbReference type="Proteomes" id="UP000523955">
    <property type="component" value="Unassembled WGS sequence"/>
</dbReference>
<reference evidence="7 8" key="1">
    <citation type="submission" date="2020-08" db="EMBL/GenBank/DDBJ databases">
        <authorList>
            <person name="Seo M.-J."/>
        </authorList>
    </citation>
    <scope>NUCLEOTIDE SEQUENCE [LARGE SCALE GENOMIC DNA]</scope>
    <source>
        <strain evidence="7 8">KIGAM211</strain>
    </source>
</reference>
<dbReference type="GO" id="GO:0003700">
    <property type="term" value="F:DNA-binding transcription factor activity"/>
    <property type="evidence" value="ECO:0007669"/>
    <property type="project" value="TreeGrafter"/>
</dbReference>
<feature type="domain" description="HTH tetR-type" evidence="6">
    <location>
        <begin position="17"/>
        <end position="77"/>
    </location>
</feature>
<organism evidence="7 8">
    <name type="scientific">Nocardioides luti</name>
    <dbReference type="NCBI Taxonomy" id="2761101"/>
    <lineage>
        <taxon>Bacteria</taxon>
        <taxon>Bacillati</taxon>
        <taxon>Actinomycetota</taxon>
        <taxon>Actinomycetes</taxon>
        <taxon>Propionibacteriales</taxon>
        <taxon>Nocardioidaceae</taxon>
        <taxon>Nocardioides</taxon>
    </lineage>
</organism>
<evidence type="ECO:0000313" key="7">
    <source>
        <dbReference type="EMBL" id="MBB6627539.1"/>
    </source>
</evidence>
<keyword evidence="8" id="KW-1185">Reference proteome</keyword>
<feature type="DNA-binding region" description="H-T-H motif" evidence="5">
    <location>
        <begin position="40"/>
        <end position="59"/>
    </location>
</feature>